<keyword evidence="2" id="KW-1185">Reference proteome</keyword>
<organism evidence="1 2">
    <name type="scientific">Trifolium pratense</name>
    <name type="common">Red clover</name>
    <dbReference type="NCBI Taxonomy" id="57577"/>
    <lineage>
        <taxon>Eukaryota</taxon>
        <taxon>Viridiplantae</taxon>
        <taxon>Streptophyta</taxon>
        <taxon>Embryophyta</taxon>
        <taxon>Tracheophyta</taxon>
        <taxon>Spermatophyta</taxon>
        <taxon>Magnoliopsida</taxon>
        <taxon>eudicotyledons</taxon>
        <taxon>Gunneridae</taxon>
        <taxon>Pentapetalae</taxon>
        <taxon>rosids</taxon>
        <taxon>fabids</taxon>
        <taxon>Fabales</taxon>
        <taxon>Fabaceae</taxon>
        <taxon>Papilionoideae</taxon>
        <taxon>50 kb inversion clade</taxon>
        <taxon>NPAAA clade</taxon>
        <taxon>Hologalegina</taxon>
        <taxon>IRL clade</taxon>
        <taxon>Trifolieae</taxon>
        <taxon>Trifolium</taxon>
    </lineage>
</organism>
<comment type="caution">
    <text evidence="1">The sequence shown here is derived from an EMBL/GenBank/DDBJ whole genome shotgun (WGS) entry which is preliminary data.</text>
</comment>
<sequence length="138" mass="15560">MVDGDVSPNSSSRFHLSQFVNIHLSITFSILFVIVIAFVSDGLSTVPDKASVLSSNTSFSHEFHEHGDQIIKNCFRGKLVFGGYSVSDQNHRKSQSRHHHKSFLYATDSLNTKSLLYIYYTGGFRAKSKDSGKQFEFF</sequence>
<evidence type="ECO:0000313" key="1">
    <source>
        <dbReference type="EMBL" id="CAJ2655688.1"/>
    </source>
</evidence>
<accession>A0ACB0KH67</accession>
<name>A0ACB0KH67_TRIPR</name>
<proteinExistence type="predicted"/>
<dbReference type="Proteomes" id="UP001177021">
    <property type="component" value="Unassembled WGS sequence"/>
</dbReference>
<protein>
    <submittedName>
        <fullName evidence="1">Uncharacterized protein</fullName>
    </submittedName>
</protein>
<evidence type="ECO:0000313" key="2">
    <source>
        <dbReference type="Proteomes" id="UP001177021"/>
    </source>
</evidence>
<dbReference type="EMBL" id="CASHSV030000206">
    <property type="protein sequence ID" value="CAJ2655688.1"/>
    <property type="molecule type" value="Genomic_DNA"/>
</dbReference>
<gene>
    <name evidence="1" type="ORF">MILVUS5_LOCUS22588</name>
</gene>
<reference evidence="1" key="1">
    <citation type="submission" date="2023-10" db="EMBL/GenBank/DDBJ databases">
        <authorList>
            <person name="Rodriguez Cubillos JULIANA M."/>
            <person name="De Vega J."/>
        </authorList>
    </citation>
    <scope>NUCLEOTIDE SEQUENCE</scope>
</reference>